<evidence type="ECO:0000313" key="1">
    <source>
        <dbReference type="EMBL" id="KAI0040374.1"/>
    </source>
</evidence>
<evidence type="ECO:0000313" key="2">
    <source>
        <dbReference type="Proteomes" id="UP000814033"/>
    </source>
</evidence>
<protein>
    <submittedName>
        <fullName evidence="1">Uncharacterized protein</fullName>
    </submittedName>
</protein>
<sequence length="287" mass="31497">MHRRLARPRSITAPAPRPLPNAYPRTLTPPPDPRLGCPRSRRPPGPSLAAPNQPSSGHRARACRAVRRPRPRALQCRPSSRARRRRCGPRRPRSLERSSSRCEMLRYTTSALPPLVPSSAPSPPTRAHNTSISIQISIHRTAAVSRGWSQPVPAGVSPWLLRLGWLLRLVSPTSMASAHSARAIGLSGPCLRGYMPVLWPACACATHHPSTHDNCPSLLRRMQVPPSYIQPIICPRARRCFPCARGHLSFLLDTYNSPATRLASSLPSIPLNDTDAPAPLTRAPRTI</sequence>
<dbReference type="Proteomes" id="UP000814033">
    <property type="component" value="Unassembled WGS sequence"/>
</dbReference>
<reference evidence="1" key="2">
    <citation type="journal article" date="2022" name="New Phytol.">
        <title>Evolutionary transition to the ectomycorrhizal habit in the genomes of a hyperdiverse lineage of mushroom-forming fungi.</title>
        <authorList>
            <person name="Looney B."/>
            <person name="Miyauchi S."/>
            <person name="Morin E."/>
            <person name="Drula E."/>
            <person name="Courty P.E."/>
            <person name="Kohler A."/>
            <person name="Kuo A."/>
            <person name="LaButti K."/>
            <person name="Pangilinan J."/>
            <person name="Lipzen A."/>
            <person name="Riley R."/>
            <person name="Andreopoulos W."/>
            <person name="He G."/>
            <person name="Johnson J."/>
            <person name="Nolan M."/>
            <person name="Tritt A."/>
            <person name="Barry K.W."/>
            <person name="Grigoriev I.V."/>
            <person name="Nagy L.G."/>
            <person name="Hibbett D."/>
            <person name="Henrissat B."/>
            <person name="Matheny P.B."/>
            <person name="Labbe J."/>
            <person name="Martin F.M."/>
        </authorList>
    </citation>
    <scope>NUCLEOTIDE SEQUENCE</scope>
    <source>
        <strain evidence="1">FP105234-sp</strain>
    </source>
</reference>
<accession>A0ACB8R879</accession>
<name>A0ACB8R879_9AGAM</name>
<gene>
    <name evidence="1" type="ORF">FA95DRAFT_885093</name>
</gene>
<comment type="caution">
    <text evidence="1">The sequence shown here is derived from an EMBL/GenBank/DDBJ whole genome shotgun (WGS) entry which is preliminary data.</text>
</comment>
<proteinExistence type="predicted"/>
<keyword evidence="2" id="KW-1185">Reference proteome</keyword>
<reference evidence="1" key="1">
    <citation type="submission" date="2021-02" db="EMBL/GenBank/DDBJ databases">
        <authorList>
            <consortium name="DOE Joint Genome Institute"/>
            <person name="Ahrendt S."/>
            <person name="Looney B.P."/>
            <person name="Miyauchi S."/>
            <person name="Morin E."/>
            <person name="Drula E."/>
            <person name="Courty P.E."/>
            <person name="Chicoki N."/>
            <person name="Fauchery L."/>
            <person name="Kohler A."/>
            <person name="Kuo A."/>
            <person name="Labutti K."/>
            <person name="Pangilinan J."/>
            <person name="Lipzen A."/>
            <person name="Riley R."/>
            <person name="Andreopoulos W."/>
            <person name="He G."/>
            <person name="Johnson J."/>
            <person name="Barry K.W."/>
            <person name="Grigoriev I.V."/>
            <person name="Nagy L."/>
            <person name="Hibbett D."/>
            <person name="Henrissat B."/>
            <person name="Matheny P.B."/>
            <person name="Labbe J."/>
            <person name="Martin F."/>
        </authorList>
    </citation>
    <scope>NUCLEOTIDE SEQUENCE</scope>
    <source>
        <strain evidence="1">FP105234-sp</strain>
    </source>
</reference>
<organism evidence="1 2">
    <name type="scientific">Auriscalpium vulgare</name>
    <dbReference type="NCBI Taxonomy" id="40419"/>
    <lineage>
        <taxon>Eukaryota</taxon>
        <taxon>Fungi</taxon>
        <taxon>Dikarya</taxon>
        <taxon>Basidiomycota</taxon>
        <taxon>Agaricomycotina</taxon>
        <taxon>Agaricomycetes</taxon>
        <taxon>Russulales</taxon>
        <taxon>Auriscalpiaceae</taxon>
        <taxon>Auriscalpium</taxon>
    </lineage>
</organism>
<dbReference type="EMBL" id="MU276201">
    <property type="protein sequence ID" value="KAI0040374.1"/>
    <property type="molecule type" value="Genomic_DNA"/>
</dbReference>